<keyword evidence="12" id="KW-1185">Reference proteome</keyword>
<dbReference type="OrthoDB" id="147012at2759"/>
<evidence type="ECO:0000313" key="20">
    <source>
        <dbReference type="Proteomes" id="UP000488956"/>
    </source>
</evidence>
<dbReference type="EMBL" id="QXFZ01000284">
    <property type="protein sequence ID" value="KAE9123009.1"/>
    <property type="molecule type" value="Genomic_DNA"/>
</dbReference>
<proteinExistence type="predicted"/>
<dbReference type="EMBL" id="QXGE01000285">
    <property type="protein sequence ID" value="KAE9317300.1"/>
    <property type="molecule type" value="Genomic_DNA"/>
</dbReference>
<evidence type="ECO:0000313" key="12">
    <source>
        <dbReference type="Proteomes" id="UP000433483"/>
    </source>
</evidence>
<dbReference type="Proteomes" id="UP000486351">
    <property type="component" value="Unassembled WGS sequence"/>
</dbReference>
<dbReference type="Proteomes" id="UP000440367">
    <property type="component" value="Unassembled WGS sequence"/>
</dbReference>
<evidence type="ECO:0000313" key="7">
    <source>
        <dbReference type="EMBL" id="KAE9243240.1"/>
    </source>
</evidence>
<evidence type="ECO:0000313" key="14">
    <source>
        <dbReference type="Proteomes" id="UP000440367"/>
    </source>
</evidence>
<dbReference type="EMBL" id="QXGC01000224">
    <property type="protein sequence ID" value="KAE9244203.1"/>
    <property type="molecule type" value="Genomic_DNA"/>
</dbReference>
<evidence type="ECO:0000313" key="6">
    <source>
        <dbReference type="EMBL" id="KAE9219639.1"/>
    </source>
</evidence>
<evidence type="ECO:0000313" key="15">
    <source>
        <dbReference type="Proteomes" id="UP000440732"/>
    </source>
</evidence>
<gene>
    <name evidence="9" type="ORF">PF001_g6909</name>
    <name evidence="7" type="ORF">PF002_g8352</name>
    <name evidence="8" type="ORF">PF004_g5773</name>
    <name evidence="6" type="ORF">PF005_g7786</name>
    <name evidence="5" type="ORF">PF006_g7625</name>
    <name evidence="4" type="ORF">PF007_g7216</name>
    <name evidence="10" type="ORF">PF008_g6304</name>
    <name evidence="1" type="ORF">PF009_g8471</name>
    <name evidence="3" type="ORF">PF010_g6630</name>
    <name evidence="2" type="ORF">PF011_g6459</name>
</gene>
<dbReference type="Proteomes" id="UP000437068">
    <property type="component" value="Unassembled WGS sequence"/>
</dbReference>
<dbReference type="Proteomes" id="UP000429523">
    <property type="component" value="Unassembled WGS sequence"/>
</dbReference>
<evidence type="ECO:0000313" key="16">
    <source>
        <dbReference type="Proteomes" id="UP000441208"/>
    </source>
</evidence>
<dbReference type="AlphaFoldDB" id="A0A6A3STE9"/>
<evidence type="ECO:0000313" key="5">
    <source>
        <dbReference type="EMBL" id="KAE9147712.1"/>
    </source>
</evidence>
<dbReference type="EMBL" id="QXGF01000343">
    <property type="protein sequence ID" value="KAE8941745.1"/>
    <property type="molecule type" value="Genomic_DNA"/>
</dbReference>
<evidence type="ECO:0000313" key="13">
    <source>
        <dbReference type="Proteomes" id="UP000437068"/>
    </source>
</evidence>
<evidence type="ECO:0000313" key="17">
    <source>
        <dbReference type="Proteomes" id="UP000460718"/>
    </source>
</evidence>
<evidence type="ECO:0000313" key="18">
    <source>
        <dbReference type="Proteomes" id="UP000476176"/>
    </source>
</evidence>
<dbReference type="Proteomes" id="UP000440732">
    <property type="component" value="Unassembled WGS sequence"/>
</dbReference>
<comment type="caution">
    <text evidence="4">The sequence shown here is derived from an EMBL/GenBank/DDBJ whole genome shotgun (WGS) entry which is preliminary data.</text>
</comment>
<dbReference type="Proteomes" id="UP000441208">
    <property type="component" value="Unassembled WGS sequence"/>
</dbReference>
<dbReference type="EMBL" id="QXGA01000331">
    <property type="protein sequence ID" value="KAE9147712.1"/>
    <property type="molecule type" value="Genomic_DNA"/>
</dbReference>
<dbReference type="EMBL" id="QXFY01000247">
    <property type="protein sequence ID" value="KAE9350691.1"/>
    <property type="molecule type" value="Genomic_DNA"/>
</dbReference>
<evidence type="ECO:0000313" key="2">
    <source>
        <dbReference type="EMBL" id="KAE9017966.1"/>
    </source>
</evidence>
<protein>
    <submittedName>
        <fullName evidence="4">Uncharacterized protein</fullName>
    </submittedName>
</protein>
<dbReference type="Proteomes" id="UP000476176">
    <property type="component" value="Unassembled WGS sequence"/>
</dbReference>
<reference evidence="11 12" key="1">
    <citation type="submission" date="2018-08" db="EMBL/GenBank/DDBJ databases">
        <title>Genomic investigation of the strawberry pathogen Phytophthora fragariae indicates pathogenicity is determined by transcriptional variation in three key races.</title>
        <authorList>
            <person name="Adams T.M."/>
            <person name="Armitage A.D."/>
            <person name="Sobczyk M.K."/>
            <person name="Bates H.J."/>
            <person name="Dunwell J.M."/>
            <person name="Nellist C.F."/>
            <person name="Harrison R.J."/>
        </authorList>
    </citation>
    <scope>NUCLEOTIDE SEQUENCE [LARGE SCALE GENOMIC DNA]</scope>
    <source>
        <strain evidence="9 13">A4</strain>
        <strain evidence="7 14">BC-1</strain>
        <strain evidence="8 18">BC-23</strain>
        <strain evidence="6 12">NOV-27</strain>
        <strain evidence="5 15">NOV-5</strain>
        <strain evidence="4 16">NOV-71</strain>
        <strain evidence="10 19">NOV-77</strain>
        <strain evidence="1 11">NOV-9</strain>
        <strain evidence="3 20">ONT-3</strain>
        <strain evidence="2 17">SCRP245</strain>
    </source>
</reference>
<evidence type="ECO:0000313" key="3">
    <source>
        <dbReference type="EMBL" id="KAE9122783.1"/>
    </source>
</evidence>
<name>A0A6A3STE9_9STRA</name>
<dbReference type="Proteomes" id="UP000488956">
    <property type="component" value="Unassembled WGS sequence"/>
</dbReference>
<dbReference type="EMBL" id="QXFW01000273">
    <property type="protein sequence ID" value="KAE9017966.1"/>
    <property type="molecule type" value="Genomic_DNA"/>
</dbReference>
<dbReference type="EMBL" id="QXFX01000269">
    <property type="protein sequence ID" value="KAE9122783.1"/>
    <property type="molecule type" value="Genomic_DNA"/>
</dbReference>
<evidence type="ECO:0000313" key="10">
    <source>
        <dbReference type="EMBL" id="KAE9350691.1"/>
    </source>
</evidence>
<evidence type="ECO:0000313" key="9">
    <source>
        <dbReference type="EMBL" id="KAE9317300.1"/>
    </source>
</evidence>
<evidence type="ECO:0000313" key="1">
    <source>
        <dbReference type="EMBL" id="KAE8941745.1"/>
    </source>
</evidence>
<dbReference type="Proteomes" id="UP000433483">
    <property type="component" value="Unassembled WGS sequence"/>
</dbReference>
<accession>A0A6A3STE9</accession>
<dbReference type="EMBL" id="QXGD01000325">
    <property type="protein sequence ID" value="KAE9243240.1"/>
    <property type="molecule type" value="Genomic_DNA"/>
</dbReference>
<dbReference type="EMBL" id="QXGB01000318">
    <property type="protein sequence ID" value="KAE9219639.1"/>
    <property type="molecule type" value="Genomic_DNA"/>
</dbReference>
<sequence length="57" mass="6777">MERFMEGHEDAHNIVIKEDLHWCKDPRDSISTDAIRRCWQHAGLYVNRSKIDDILNP</sequence>
<organism evidence="4 16">
    <name type="scientific">Phytophthora fragariae</name>
    <dbReference type="NCBI Taxonomy" id="53985"/>
    <lineage>
        <taxon>Eukaryota</taxon>
        <taxon>Sar</taxon>
        <taxon>Stramenopiles</taxon>
        <taxon>Oomycota</taxon>
        <taxon>Peronosporomycetes</taxon>
        <taxon>Peronosporales</taxon>
        <taxon>Peronosporaceae</taxon>
        <taxon>Phytophthora</taxon>
    </lineage>
</organism>
<evidence type="ECO:0000313" key="19">
    <source>
        <dbReference type="Proteomes" id="UP000486351"/>
    </source>
</evidence>
<evidence type="ECO:0000313" key="11">
    <source>
        <dbReference type="Proteomes" id="UP000429523"/>
    </source>
</evidence>
<evidence type="ECO:0000313" key="4">
    <source>
        <dbReference type="EMBL" id="KAE9123009.1"/>
    </source>
</evidence>
<evidence type="ECO:0000313" key="8">
    <source>
        <dbReference type="EMBL" id="KAE9244203.1"/>
    </source>
</evidence>
<dbReference type="Proteomes" id="UP000460718">
    <property type="component" value="Unassembled WGS sequence"/>
</dbReference>